<evidence type="ECO:0000256" key="19">
    <source>
        <dbReference type="HAMAP-Rule" id="MF_00719"/>
    </source>
</evidence>
<keyword evidence="11 19" id="KW-0460">Magnesium</keyword>
<dbReference type="HAMAP" id="MF_00719">
    <property type="entry name" value="CobS"/>
    <property type="match status" value="1"/>
</dbReference>
<comment type="cofactor">
    <cofactor evidence="1 19">
        <name>Mg(2+)</name>
        <dbReference type="ChEBI" id="CHEBI:18420"/>
    </cofactor>
</comment>
<evidence type="ECO:0000256" key="13">
    <source>
        <dbReference type="ARBA" id="ARBA00023136"/>
    </source>
</evidence>
<proteinExistence type="inferred from homology"/>
<evidence type="ECO:0000313" key="20">
    <source>
        <dbReference type="EMBL" id="MBJ6724774.1"/>
    </source>
</evidence>
<evidence type="ECO:0000256" key="17">
    <source>
        <dbReference type="ARBA" id="ARBA00048623"/>
    </source>
</evidence>
<dbReference type="RefSeq" id="WP_199383662.1">
    <property type="nucleotide sequence ID" value="NZ_JAEMHM010000006.1"/>
</dbReference>
<sequence length="247" mass="25774">MRLIPLAWQFLTIVPFPFPFPFRDGDLGRSMRWFPLIGLLLGGLLAGVDYLLALALPRPVTDLILIALLAAVTGGMHLDGLADVCDGIAARGSRERFLDVMKDSRVGAVGAVALVLGIALKYQALAAIPLAGKREALLFFPVAGRAAQVLFAVGSRRARVDGLGAAMVDGAGKTELALAGLSALAVAWFLFGWRGVGCLAVLACVTLAIKAWSHGRLGGITGDVIGCVNELNEILALLLILALPGKG</sequence>
<comment type="subcellular location">
    <subcellularLocation>
        <location evidence="2 19">Cell membrane</location>
        <topology evidence="2 19">Multi-pass membrane protein</topology>
    </subcellularLocation>
</comment>
<dbReference type="UniPathway" id="UPA00148">
    <property type="reaction ID" value="UER00238"/>
</dbReference>
<dbReference type="PANTHER" id="PTHR34148">
    <property type="entry name" value="ADENOSYLCOBINAMIDE-GDP RIBAZOLETRANSFERASE"/>
    <property type="match status" value="1"/>
</dbReference>
<feature type="transmembrane region" description="Helical" evidence="19">
    <location>
        <begin position="106"/>
        <end position="124"/>
    </location>
</feature>
<keyword evidence="13 19" id="KW-0472">Membrane</keyword>
<comment type="catalytic activity">
    <reaction evidence="18 19">
        <text>alpha-ribazole 5'-phosphate + adenosylcob(III)inamide-GDP = adenosylcob(III)alamin 5'-phosphate + GMP + H(+)</text>
        <dbReference type="Rhea" id="RHEA:23560"/>
        <dbReference type="ChEBI" id="CHEBI:15378"/>
        <dbReference type="ChEBI" id="CHEBI:57918"/>
        <dbReference type="ChEBI" id="CHEBI:58115"/>
        <dbReference type="ChEBI" id="CHEBI:60487"/>
        <dbReference type="ChEBI" id="CHEBI:60493"/>
        <dbReference type="EC" id="2.7.8.26"/>
    </reaction>
</comment>
<evidence type="ECO:0000256" key="7">
    <source>
        <dbReference type="ARBA" id="ARBA00022475"/>
    </source>
</evidence>
<keyword evidence="12 19" id="KW-1133">Transmembrane helix</keyword>
<feature type="transmembrane region" description="Helical" evidence="19">
    <location>
        <begin position="63"/>
        <end position="85"/>
    </location>
</feature>
<evidence type="ECO:0000256" key="1">
    <source>
        <dbReference type="ARBA" id="ARBA00001946"/>
    </source>
</evidence>
<comment type="similarity">
    <text evidence="4 19">Belongs to the CobS family.</text>
</comment>
<dbReference type="GO" id="GO:0051073">
    <property type="term" value="F:adenosylcobinamide-GDP ribazoletransferase activity"/>
    <property type="evidence" value="ECO:0007669"/>
    <property type="project" value="UniProtKB-UniRule"/>
</dbReference>
<evidence type="ECO:0000256" key="5">
    <source>
        <dbReference type="ARBA" id="ARBA00013200"/>
    </source>
</evidence>
<dbReference type="NCBIfam" id="TIGR00317">
    <property type="entry name" value="cobS"/>
    <property type="match status" value="1"/>
</dbReference>
<organism evidence="20 21">
    <name type="scientific">Geomesophilobacter sediminis</name>
    <dbReference type="NCBI Taxonomy" id="2798584"/>
    <lineage>
        <taxon>Bacteria</taxon>
        <taxon>Pseudomonadati</taxon>
        <taxon>Thermodesulfobacteriota</taxon>
        <taxon>Desulfuromonadia</taxon>
        <taxon>Geobacterales</taxon>
        <taxon>Geobacteraceae</taxon>
        <taxon>Geomesophilobacter</taxon>
    </lineage>
</organism>
<comment type="catalytic activity">
    <reaction evidence="17 19">
        <text>alpha-ribazole + adenosylcob(III)inamide-GDP = adenosylcob(III)alamin + GMP + H(+)</text>
        <dbReference type="Rhea" id="RHEA:16049"/>
        <dbReference type="ChEBI" id="CHEBI:10329"/>
        <dbReference type="ChEBI" id="CHEBI:15378"/>
        <dbReference type="ChEBI" id="CHEBI:18408"/>
        <dbReference type="ChEBI" id="CHEBI:58115"/>
        <dbReference type="ChEBI" id="CHEBI:60487"/>
        <dbReference type="EC" id="2.7.8.26"/>
    </reaction>
</comment>
<dbReference type="GO" id="GO:0008818">
    <property type="term" value="F:cobalamin 5'-phosphate synthase activity"/>
    <property type="evidence" value="ECO:0007669"/>
    <property type="project" value="UniProtKB-UniRule"/>
</dbReference>
<evidence type="ECO:0000256" key="11">
    <source>
        <dbReference type="ARBA" id="ARBA00022842"/>
    </source>
</evidence>
<evidence type="ECO:0000256" key="4">
    <source>
        <dbReference type="ARBA" id="ARBA00010561"/>
    </source>
</evidence>
<dbReference type="InterPro" id="IPR003805">
    <property type="entry name" value="CobS"/>
</dbReference>
<evidence type="ECO:0000256" key="3">
    <source>
        <dbReference type="ARBA" id="ARBA00004663"/>
    </source>
</evidence>
<evidence type="ECO:0000256" key="18">
    <source>
        <dbReference type="ARBA" id="ARBA00049504"/>
    </source>
</evidence>
<protein>
    <recommendedName>
        <fullName evidence="6 19">Adenosylcobinamide-GDP ribazoletransferase</fullName>
        <ecNumber evidence="5 19">2.7.8.26</ecNumber>
    </recommendedName>
    <alternativeName>
        <fullName evidence="16 19">Cobalamin synthase</fullName>
    </alternativeName>
    <alternativeName>
        <fullName evidence="15 19">Cobalamin-5'-phosphate synthase</fullName>
    </alternativeName>
</protein>
<comment type="pathway">
    <text evidence="3 19">Cofactor biosynthesis; adenosylcobalamin biosynthesis; adenosylcobalamin from cob(II)yrinate a,c-diamide: step 7/7.</text>
</comment>
<feature type="transmembrane region" description="Helical" evidence="19">
    <location>
        <begin position="176"/>
        <end position="209"/>
    </location>
</feature>
<keyword evidence="21" id="KW-1185">Reference proteome</keyword>
<dbReference type="Pfam" id="PF02654">
    <property type="entry name" value="CobS"/>
    <property type="match status" value="1"/>
</dbReference>
<keyword evidence="7 19" id="KW-1003">Cell membrane</keyword>
<name>A0A8J7IQA4_9BACT</name>
<evidence type="ECO:0000256" key="14">
    <source>
        <dbReference type="ARBA" id="ARBA00025228"/>
    </source>
</evidence>
<feature type="transmembrane region" description="Helical" evidence="19">
    <location>
        <begin position="34"/>
        <end position="57"/>
    </location>
</feature>
<evidence type="ECO:0000256" key="8">
    <source>
        <dbReference type="ARBA" id="ARBA00022573"/>
    </source>
</evidence>
<evidence type="ECO:0000256" key="12">
    <source>
        <dbReference type="ARBA" id="ARBA00022989"/>
    </source>
</evidence>
<evidence type="ECO:0000313" key="21">
    <source>
        <dbReference type="Proteomes" id="UP000636888"/>
    </source>
</evidence>
<gene>
    <name evidence="19 20" type="primary">cobS</name>
    <name evidence="20" type="ORF">JFN93_08655</name>
</gene>
<reference evidence="20" key="1">
    <citation type="submission" date="2020-12" db="EMBL/GenBank/DDBJ databases">
        <title>Geomonas sp. Red875, isolated from river sediment.</title>
        <authorList>
            <person name="Xu Z."/>
            <person name="Zhang Z."/>
            <person name="Masuda Y."/>
            <person name="Itoh H."/>
            <person name="Senoo K."/>
        </authorList>
    </citation>
    <scope>NUCLEOTIDE SEQUENCE</scope>
    <source>
        <strain evidence="20">Red875</strain>
    </source>
</reference>
<dbReference type="PANTHER" id="PTHR34148:SF1">
    <property type="entry name" value="ADENOSYLCOBINAMIDE-GDP RIBAZOLETRANSFERASE"/>
    <property type="match status" value="1"/>
</dbReference>
<evidence type="ECO:0000256" key="2">
    <source>
        <dbReference type="ARBA" id="ARBA00004651"/>
    </source>
</evidence>
<dbReference type="GO" id="GO:0009236">
    <property type="term" value="P:cobalamin biosynthetic process"/>
    <property type="evidence" value="ECO:0007669"/>
    <property type="project" value="UniProtKB-UniRule"/>
</dbReference>
<comment type="caution">
    <text evidence="20">The sequence shown here is derived from an EMBL/GenBank/DDBJ whole genome shotgun (WGS) entry which is preliminary data.</text>
</comment>
<evidence type="ECO:0000256" key="15">
    <source>
        <dbReference type="ARBA" id="ARBA00032605"/>
    </source>
</evidence>
<evidence type="ECO:0000256" key="9">
    <source>
        <dbReference type="ARBA" id="ARBA00022679"/>
    </source>
</evidence>
<evidence type="ECO:0000256" key="10">
    <source>
        <dbReference type="ARBA" id="ARBA00022692"/>
    </source>
</evidence>
<dbReference type="Proteomes" id="UP000636888">
    <property type="component" value="Unassembled WGS sequence"/>
</dbReference>
<comment type="function">
    <text evidence="14 19">Joins adenosylcobinamide-GDP and alpha-ribazole to generate adenosylcobalamin (Ado-cobalamin). Also synthesizes adenosylcobalamin 5'-phosphate from adenosylcobinamide-GDP and alpha-ribazole 5'-phosphate.</text>
</comment>
<accession>A0A8J7IQA4</accession>
<dbReference type="EMBL" id="JAEMHM010000006">
    <property type="protein sequence ID" value="MBJ6724774.1"/>
    <property type="molecule type" value="Genomic_DNA"/>
</dbReference>
<evidence type="ECO:0000256" key="16">
    <source>
        <dbReference type="ARBA" id="ARBA00032853"/>
    </source>
</evidence>
<keyword evidence="9 19" id="KW-0808">Transferase</keyword>
<evidence type="ECO:0000256" key="6">
    <source>
        <dbReference type="ARBA" id="ARBA00015850"/>
    </source>
</evidence>
<keyword evidence="10 19" id="KW-0812">Transmembrane</keyword>
<dbReference type="GO" id="GO:0005886">
    <property type="term" value="C:plasma membrane"/>
    <property type="evidence" value="ECO:0007669"/>
    <property type="project" value="UniProtKB-SubCell"/>
</dbReference>
<dbReference type="EC" id="2.7.8.26" evidence="5 19"/>
<keyword evidence="8 19" id="KW-0169">Cobalamin biosynthesis</keyword>
<dbReference type="AlphaFoldDB" id="A0A8J7IQA4"/>